<keyword evidence="1" id="KW-1133">Transmembrane helix</keyword>
<feature type="domain" description="DUF218" evidence="2">
    <location>
        <begin position="49"/>
        <end position="170"/>
    </location>
</feature>
<accession>A0ABS9VDL6</accession>
<proteinExistence type="predicted"/>
<sequence length="220" mass="24992">MKNLYKYIALSILVTPVIFVVVANYLIEQNAQDKTFTDSSIIGKNKVGLVLGTAKKLKNGNINLYFKYRIDATADLYKKGKIDFVLVSGDNGNKDYDEPTDFKNELIKNGIPENKIFLDYAGFRTLDSVVRAKEVFGQESITFISQEFHNERAIFLAERSGINAIGFNAKDLPGKYGIKTQIREYFARAKVFLDLLLRVQPKFLGEKIEINDKEIRATML</sequence>
<evidence type="ECO:0000259" key="2">
    <source>
        <dbReference type="Pfam" id="PF02698"/>
    </source>
</evidence>
<dbReference type="InterPro" id="IPR003848">
    <property type="entry name" value="DUF218"/>
</dbReference>
<keyword evidence="1" id="KW-0472">Membrane</keyword>
<organism evidence="3 4">
    <name type="scientific">Belliella alkalica</name>
    <dbReference type="NCBI Taxonomy" id="1730871"/>
    <lineage>
        <taxon>Bacteria</taxon>
        <taxon>Pseudomonadati</taxon>
        <taxon>Bacteroidota</taxon>
        <taxon>Cytophagia</taxon>
        <taxon>Cytophagales</taxon>
        <taxon>Cyclobacteriaceae</taxon>
        <taxon>Belliella</taxon>
    </lineage>
</organism>
<dbReference type="RefSeq" id="WP_241413036.1">
    <property type="nucleotide sequence ID" value="NZ_JAKZGO010000011.1"/>
</dbReference>
<keyword evidence="1" id="KW-0812">Transmembrane</keyword>
<evidence type="ECO:0000313" key="3">
    <source>
        <dbReference type="EMBL" id="MCH7414527.1"/>
    </source>
</evidence>
<comment type="caution">
    <text evidence="3">The sequence shown here is derived from an EMBL/GenBank/DDBJ whole genome shotgun (WGS) entry which is preliminary data.</text>
</comment>
<evidence type="ECO:0000256" key="1">
    <source>
        <dbReference type="SAM" id="Phobius"/>
    </source>
</evidence>
<dbReference type="EMBL" id="JAKZGO010000011">
    <property type="protein sequence ID" value="MCH7414527.1"/>
    <property type="molecule type" value="Genomic_DNA"/>
</dbReference>
<dbReference type="PANTHER" id="PTHR30336:SF6">
    <property type="entry name" value="INTEGRAL MEMBRANE PROTEIN"/>
    <property type="match status" value="1"/>
</dbReference>
<name>A0ABS9VDL6_9BACT</name>
<reference evidence="3" key="1">
    <citation type="submission" date="2022-03" db="EMBL/GenBank/DDBJ databases">
        <title>De novo assembled genomes of Belliella spp. (Cyclobacteriaceae) strains.</title>
        <authorList>
            <person name="Szabo A."/>
            <person name="Korponai K."/>
            <person name="Felfoldi T."/>
        </authorList>
    </citation>
    <scope>NUCLEOTIDE SEQUENCE</scope>
    <source>
        <strain evidence="3">DSM 111903</strain>
    </source>
</reference>
<gene>
    <name evidence="3" type="ORF">MM213_13595</name>
</gene>
<dbReference type="PANTHER" id="PTHR30336">
    <property type="entry name" value="INNER MEMBRANE PROTEIN, PROBABLE PERMEASE"/>
    <property type="match status" value="1"/>
</dbReference>
<dbReference type="Proteomes" id="UP001165430">
    <property type="component" value="Unassembled WGS sequence"/>
</dbReference>
<evidence type="ECO:0000313" key="4">
    <source>
        <dbReference type="Proteomes" id="UP001165430"/>
    </source>
</evidence>
<dbReference type="Pfam" id="PF02698">
    <property type="entry name" value="DUF218"/>
    <property type="match status" value="1"/>
</dbReference>
<dbReference type="InterPro" id="IPR051599">
    <property type="entry name" value="Cell_Envelope_Assoc"/>
</dbReference>
<protein>
    <submittedName>
        <fullName evidence="3">YdcF family protein</fullName>
    </submittedName>
</protein>
<dbReference type="CDD" id="cd06259">
    <property type="entry name" value="YdcF-like"/>
    <property type="match status" value="1"/>
</dbReference>
<keyword evidence="4" id="KW-1185">Reference proteome</keyword>
<feature type="transmembrane region" description="Helical" evidence="1">
    <location>
        <begin position="7"/>
        <end position="27"/>
    </location>
</feature>